<reference evidence="1 2" key="1">
    <citation type="submission" date="2019-07" db="EMBL/GenBank/DDBJ databases">
        <title>De Novo Assembly of kiwifruit Actinidia rufa.</title>
        <authorList>
            <person name="Sugita-Konishi S."/>
            <person name="Sato K."/>
            <person name="Mori E."/>
            <person name="Abe Y."/>
            <person name="Kisaki G."/>
            <person name="Hamano K."/>
            <person name="Suezawa K."/>
            <person name="Otani M."/>
            <person name="Fukuda T."/>
            <person name="Manabe T."/>
            <person name="Gomi K."/>
            <person name="Tabuchi M."/>
            <person name="Akimitsu K."/>
            <person name="Kataoka I."/>
        </authorList>
    </citation>
    <scope>NUCLEOTIDE SEQUENCE [LARGE SCALE GENOMIC DNA]</scope>
    <source>
        <strain evidence="2">cv. Fuchu</strain>
    </source>
</reference>
<gene>
    <name evidence="1" type="ORF">Acr_17g0006010</name>
</gene>
<dbReference type="PANTHER" id="PTHR47679:SF1">
    <property type="entry name" value="PROTEIN TORNADO 1"/>
    <property type="match status" value="1"/>
</dbReference>
<dbReference type="SUPFAM" id="SSF52047">
    <property type="entry name" value="RNI-like"/>
    <property type="match status" value="1"/>
</dbReference>
<evidence type="ECO:0000313" key="1">
    <source>
        <dbReference type="EMBL" id="GFZ05029.1"/>
    </source>
</evidence>
<name>A0A7J0G2N1_9ERIC</name>
<organism evidence="1 2">
    <name type="scientific">Actinidia rufa</name>
    <dbReference type="NCBI Taxonomy" id="165716"/>
    <lineage>
        <taxon>Eukaryota</taxon>
        <taxon>Viridiplantae</taxon>
        <taxon>Streptophyta</taxon>
        <taxon>Embryophyta</taxon>
        <taxon>Tracheophyta</taxon>
        <taxon>Spermatophyta</taxon>
        <taxon>Magnoliopsida</taxon>
        <taxon>eudicotyledons</taxon>
        <taxon>Gunneridae</taxon>
        <taxon>Pentapetalae</taxon>
        <taxon>asterids</taxon>
        <taxon>Ericales</taxon>
        <taxon>Actinidiaceae</taxon>
        <taxon>Actinidia</taxon>
    </lineage>
</organism>
<protein>
    <submittedName>
        <fullName evidence="1">Tornado 1</fullName>
    </submittedName>
</protein>
<dbReference type="OrthoDB" id="1730685at2759"/>
<dbReference type="InterPro" id="IPR032675">
    <property type="entry name" value="LRR_dom_sf"/>
</dbReference>
<proteinExistence type="predicted"/>
<comment type="caution">
    <text evidence="1">The sequence shown here is derived from an EMBL/GenBank/DDBJ whole genome shotgun (WGS) entry which is preliminary data.</text>
</comment>
<dbReference type="Proteomes" id="UP000585474">
    <property type="component" value="Unassembled WGS sequence"/>
</dbReference>
<accession>A0A7J0G2N1</accession>
<evidence type="ECO:0000313" key="2">
    <source>
        <dbReference type="Proteomes" id="UP000585474"/>
    </source>
</evidence>
<keyword evidence="2" id="KW-1185">Reference proteome</keyword>
<dbReference type="Gene3D" id="3.80.10.10">
    <property type="entry name" value="Ribonuclease Inhibitor"/>
    <property type="match status" value="1"/>
</dbReference>
<dbReference type="AlphaFoldDB" id="A0A7J0G2N1"/>
<dbReference type="PANTHER" id="PTHR47679">
    <property type="entry name" value="PROTEIN TORNADO 1"/>
    <property type="match status" value="1"/>
</dbReference>
<sequence>MLRRNRLSTECLSELSDILKRNRVVKEVMFSESSIGSVGAGLIASALKVNNCLEELQIWEDSIGSKGADELSKMIEWRTWKQKFQGGLNSYPKNSMLRIYHLDGVLPWACAFGELNGEATGLDWGPAEIPVGQGVPLDSSRISAWTACTLTQTGLAESCVEHLLCPLSSCLTDADDQSEHDTAIMETLQVNPWIEELDLARTPLQNSGKTEEIYQKLGQNDKTEPETDLLKGMSMVVPKSC</sequence>
<dbReference type="EMBL" id="BJWL01000017">
    <property type="protein sequence ID" value="GFZ05029.1"/>
    <property type="molecule type" value="Genomic_DNA"/>
</dbReference>